<evidence type="ECO:0000256" key="1">
    <source>
        <dbReference type="ARBA" id="ARBA00004123"/>
    </source>
</evidence>
<evidence type="ECO:0000313" key="7">
    <source>
        <dbReference type="Proteomes" id="UP001211065"/>
    </source>
</evidence>
<dbReference type="Gene3D" id="1.10.10.10">
    <property type="entry name" value="Winged helix-like DNA-binding domain superfamily/Winged helix DNA-binding domain"/>
    <property type="match status" value="1"/>
</dbReference>
<dbReference type="InterPro" id="IPR000232">
    <property type="entry name" value="HSF_DNA-bd"/>
</dbReference>
<evidence type="ECO:0000313" key="6">
    <source>
        <dbReference type="EMBL" id="KAJ3198779.1"/>
    </source>
</evidence>
<dbReference type="GO" id="GO:0043565">
    <property type="term" value="F:sequence-specific DNA binding"/>
    <property type="evidence" value="ECO:0007669"/>
    <property type="project" value="InterPro"/>
</dbReference>
<dbReference type="Proteomes" id="UP001211065">
    <property type="component" value="Unassembled WGS sequence"/>
</dbReference>
<proteinExistence type="predicted"/>
<comment type="subcellular location">
    <subcellularLocation>
        <location evidence="1">Nucleus</location>
    </subcellularLocation>
</comment>
<evidence type="ECO:0000256" key="4">
    <source>
        <dbReference type="SAM" id="MobiDB-lite"/>
    </source>
</evidence>
<sequence>IRQINYYHFQKVNRNYFYKNSISDEELNLKPKEFSNKNFIRDKPELLKNIKRKKTNVTESKIHLDIIKQEPTDLLISNQKILKPSFLLSPQQDQNSTIPFNFSSSKPLLSPPPSEDEFLLFHPTDDDNFTSQLQFQQFTTLNKPLKSNFNSSSCKQLIHDFDNEFNLKIKSRKKKLKIKTNLETRNSNSSSQQITPISHGENSMSL</sequence>
<dbReference type="SUPFAM" id="SSF46785">
    <property type="entry name" value="Winged helix' DNA-binding domain"/>
    <property type="match status" value="1"/>
</dbReference>
<dbReference type="InterPro" id="IPR036388">
    <property type="entry name" value="WH-like_DNA-bd_sf"/>
</dbReference>
<feature type="non-terminal residue" evidence="6">
    <location>
        <position position="1"/>
    </location>
</feature>
<evidence type="ECO:0000256" key="3">
    <source>
        <dbReference type="ARBA" id="ARBA00023242"/>
    </source>
</evidence>
<organism evidence="6 7">
    <name type="scientific">Clydaea vesicula</name>
    <dbReference type="NCBI Taxonomy" id="447962"/>
    <lineage>
        <taxon>Eukaryota</taxon>
        <taxon>Fungi</taxon>
        <taxon>Fungi incertae sedis</taxon>
        <taxon>Chytridiomycota</taxon>
        <taxon>Chytridiomycota incertae sedis</taxon>
        <taxon>Chytridiomycetes</taxon>
        <taxon>Lobulomycetales</taxon>
        <taxon>Lobulomycetaceae</taxon>
        <taxon>Clydaea</taxon>
    </lineage>
</organism>
<reference evidence="6" key="1">
    <citation type="submission" date="2020-05" db="EMBL/GenBank/DDBJ databases">
        <title>Phylogenomic resolution of chytrid fungi.</title>
        <authorList>
            <person name="Stajich J.E."/>
            <person name="Amses K."/>
            <person name="Simmons R."/>
            <person name="Seto K."/>
            <person name="Myers J."/>
            <person name="Bonds A."/>
            <person name="Quandt C.A."/>
            <person name="Barry K."/>
            <person name="Liu P."/>
            <person name="Grigoriev I."/>
            <person name="Longcore J.E."/>
            <person name="James T.Y."/>
        </authorList>
    </citation>
    <scope>NUCLEOTIDE SEQUENCE</scope>
    <source>
        <strain evidence="6">JEL0476</strain>
    </source>
</reference>
<accession>A0AAD5TSC8</accession>
<keyword evidence="7" id="KW-1185">Reference proteome</keyword>
<dbReference type="Pfam" id="PF00447">
    <property type="entry name" value="HSF_DNA-bind"/>
    <property type="match status" value="1"/>
</dbReference>
<dbReference type="GO" id="GO:0003700">
    <property type="term" value="F:DNA-binding transcription factor activity"/>
    <property type="evidence" value="ECO:0007669"/>
    <property type="project" value="InterPro"/>
</dbReference>
<evidence type="ECO:0000256" key="2">
    <source>
        <dbReference type="ARBA" id="ARBA00023125"/>
    </source>
</evidence>
<dbReference type="InterPro" id="IPR036390">
    <property type="entry name" value="WH_DNA-bd_sf"/>
</dbReference>
<dbReference type="AlphaFoldDB" id="A0AAD5TSC8"/>
<dbReference type="EMBL" id="JADGJW010002267">
    <property type="protein sequence ID" value="KAJ3198779.1"/>
    <property type="molecule type" value="Genomic_DNA"/>
</dbReference>
<comment type="caution">
    <text evidence="6">The sequence shown here is derived from an EMBL/GenBank/DDBJ whole genome shotgun (WGS) entry which is preliminary data.</text>
</comment>
<feature type="non-terminal residue" evidence="6">
    <location>
        <position position="206"/>
    </location>
</feature>
<feature type="region of interest" description="Disordered" evidence="4">
    <location>
        <begin position="181"/>
        <end position="206"/>
    </location>
</feature>
<feature type="domain" description="HSF-type DNA-binding" evidence="5">
    <location>
        <begin position="1"/>
        <end position="53"/>
    </location>
</feature>
<name>A0AAD5TSC8_9FUNG</name>
<dbReference type="GO" id="GO:0005634">
    <property type="term" value="C:nucleus"/>
    <property type="evidence" value="ECO:0007669"/>
    <property type="project" value="UniProtKB-SubCell"/>
</dbReference>
<evidence type="ECO:0000259" key="5">
    <source>
        <dbReference type="Pfam" id="PF00447"/>
    </source>
</evidence>
<protein>
    <recommendedName>
        <fullName evidence="5">HSF-type DNA-binding domain-containing protein</fullName>
    </recommendedName>
</protein>
<gene>
    <name evidence="6" type="ORF">HK099_003459</name>
</gene>
<keyword evidence="2" id="KW-0238">DNA-binding</keyword>
<keyword evidence="3" id="KW-0539">Nucleus</keyword>